<organism evidence="5 6">
    <name type="scientific">Smittium megazygosporum</name>
    <dbReference type="NCBI Taxonomy" id="133381"/>
    <lineage>
        <taxon>Eukaryota</taxon>
        <taxon>Fungi</taxon>
        <taxon>Fungi incertae sedis</taxon>
        <taxon>Zoopagomycota</taxon>
        <taxon>Kickxellomycotina</taxon>
        <taxon>Harpellomycetes</taxon>
        <taxon>Harpellales</taxon>
        <taxon>Legeriomycetaceae</taxon>
        <taxon>Smittium</taxon>
    </lineage>
</organism>
<dbReference type="Gene3D" id="3.40.50.720">
    <property type="entry name" value="NAD(P)-binding Rossmann-like Domain"/>
    <property type="match status" value="1"/>
</dbReference>
<dbReference type="InterPro" id="IPR002347">
    <property type="entry name" value="SDR_fam"/>
</dbReference>
<evidence type="ECO:0000313" key="5">
    <source>
        <dbReference type="EMBL" id="PVV01742.1"/>
    </source>
</evidence>
<dbReference type="Proteomes" id="UP000245609">
    <property type="component" value="Unassembled WGS sequence"/>
</dbReference>
<comment type="caution">
    <text evidence="5">The sequence shown here is derived from an EMBL/GenBank/DDBJ whole genome shotgun (WGS) entry which is preliminary data.</text>
</comment>
<dbReference type="FunFam" id="3.40.50.720:FF:000047">
    <property type="entry name" value="NADP-dependent L-serine/L-allo-threonine dehydrogenase"/>
    <property type="match status" value="1"/>
</dbReference>
<dbReference type="InterPro" id="IPR036291">
    <property type="entry name" value="NAD(P)-bd_dom_sf"/>
</dbReference>
<accession>A0A2T9ZAY6</accession>
<protein>
    <submittedName>
        <fullName evidence="5">Uncharacterized protein</fullName>
    </submittedName>
</protein>
<evidence type="ECO:0000256" key="2">
    <source>
        <dbReference type="ARBA" id="ARBA00022857"/>
    </source>
</evidence>
<dbReference type="PROSITE" id="PS00061">
    <property type="entry name" value="ADH_SHORT"/>
    <property type="match status" value="1"/>
</dbReference>
<dbReference type="InterPro" id="IPR020904">
    <property type="entry name" value="Sc_DH/Rdtase_CS"/>
</dbReference>
<dbReference type="PRINTS" id="PR00081">
    <property type="entry name" value="GDHRDH"/>
</dbReference>
<evidence type="ECO:0000256" key="4">
    <source>
        <dbReference type="RuleBase" id="RU000363"/>
    </source>
</evidence>
<gene>
    <name evidence="5" type="ORF">BB560_003831</name>
</gene>
<dbReference type="OrthoDB" id="6251714at2759"/>
<evidence type="ECO:0000256" key="3">
    <source>
        <dbReference type="ARBA" id="ARBA00023002"/>
    </source>
</evidence>
<dbReference type="Pfam" id="PF00106">
    <property type="entry name" value="adh_short"/>
    <property type="match status" value="1"/>
</dbReference>
<sequence>MFERIKGKTIFITGASSGIGKSIAIVFAEYGANVVISARRMAKLTEVEAQIKQTSPSIKVHKVAMDVSCEESVKSGFESLPSWAEDIDILVNNAGVSPGVELIKDLSSENMDTMLNTNIKSVIFVTQQVLPRMLERDTGMIINIGSIVSTTPRPTAGMYSATKFALSAITQTLRMETNDTNISVVEIKPGIIETEFNIVRNFGNRAASKKFYDAAPSIPPSDVAEAVLFAASRDPRCIVSEITVVPRGQAHPLFVQPKSSKNE</sequence>
<dbReference type="PRINTS" id="PR00080">
    <property type="entry name" value="SDRFAMILY"/>
</dbReference>
<dbReference type="GO" id="GO:0016616">
    <property type="term" value="F:oxidoreductase activity, acting on the CH-OH group of donors, NAD or NADP as acceptor"/>
    <property type="evidence" value="ECO:0007669"/>
    <property type="project" value="UniProtKB-ARBA"/>
</dbReference>
<name>A0A2T9ZAY6_9FUNG</name>
<proteinExistence type="inferred from homology"/>
<dbReference type="SUPFAM" id="SSF51735">
    <property type="entry name" value="NAD(P)-binding Rossmann-fold domains"/>
    <property type="match status" value="1"/>
</dbReference>
<dbReference type="EMBL" id="MBFS01000835">
    <property type="protein sequence ID" value="PVV01742.1"/>
    <property type="molecule type" value="Genomic_DNA"/>
</dbReference>
<comment type="similarity">
    <text evidence="1 4">Belongs to the short-chain dehydrogenases/reductases (SDR) family.</text>
</comment>
<keyword evidence="6" id="KW-1185">Reference proteome</keyword>
<dbReference type="AlphaFoldDB" id="A0A2T9ZAY6"/>
<dbReference type="PIRSF" id="PIRSF000126">
    <property type="entry name" value="11-beta-HSD1"/>
    <property type="match status" value="1"/>
</dbReference>
<reference evidence="5 6" key="1">
    <citation type="journal article" date="2018" name="MBio">
        <title>Comparative Genomics Reveals the Core Gene Toolbox for the Fungus-Insect Symbiosis.</title>
        <authorList>
            <person name="Wang Y."/>
            <person name="Stata M."/>
            <person name="Wang W."/>
            <person name="Stajich J.E."/>
            <person name="White M.M."/>
            <person name="Moncalvo J.M."/>
        </authorList>
    </citation>
    <scope>NUCLEOTIDE SEQUENCE [LARGE SCALE GENOMIC DNA]</scope>
    <source>
        <strain evidence="5 6">SC-DP-2</strain>
    </source>
</reference>
<dbReference type="PANTHER" id="PTHR42901">
    <property type="entry name" value="ALCOHOL DEHYDROGENASE"/>
    <property type="match status" value="1"/>
</dbReference>
<keyword evidence="2" id="KW-0521">NADP</keyword>
<keyword evidence="3" id="KW-0560">Oxidoreductase</keyword>
<evidence type="ECO:0000313" key="6">
    <source>
        <dbReference type="Proteomes" id="UP000245609"/>
    </source>
</evidence>
<dbReference type="PANTHER" id="PTHR42901:SF1">
    <property type="entry name" value="ALCOHOL DEHYDROGENASE"/>
    <property type="match status" value="1"/>
</dbReference>
<evidence type="ECO:0000256" key="1">
    <source>
        <dbReference type="ARBA" id="ARBA00006484"/>
    </source>
</evidence>
<dbReference type="STRING" id="133381.A0A2T9ZAY6"/>